<name>A0A0M2SUA9_9BACI</name>
<dbReference type="AlphaFoldDB" id="A0A0M2SUA9"/>
<proteinExistence type="predicted"/>
<gene>
    <name evidence="1" type="ORF">WQ57_10160</name>
</gene>
<dbReference type="PATRIC" id="fig|1408103.3.peg.2289"/>
<keyword evidence="2" id="KW-1185">Reference proteome</keyword>
<sequence length="79" mass="9088">MIFVKGRNIKRIQIGILKRENSLEGYIWASLAIGKKNGERKRFKGGYVPTAQEGDFFLQVWNLFMSMIVLLAGEQEKPK</sequence>
<dbReference type="RefSeq" id="WP_046523640.1">
    <property type="nucleotide sequence ID" value="NZ_LAYY01000009.1"/>
</dbReference>
<evidence type="ECO:0000313" key="1">
    <source>
        <dbReference type="EMBL" id="KKK38164.1"/>
    </source>
</evidence>
<reference evidence="1 2" key="1">
    <citation type="submission" date="2015-04" db="EMBL/GenBank/DDBJ databases">
        <title>Taxonomic description and genome sequence of Bacillus campisalis sp. nov., a novel member of the genus Bacillus isolated from solar saltern.</title>
        <authorList>
            <person name="Mathan Kumar R."/>
            <person name="Kaur G."/>
            <person name="Kumar A."/>
            <person name="Singh N.K."/>
            <person name="Kaur N."/>
            <person name="Kumar N."/>
            <person name="Mayilraj S."/>
        </authorList>
    </citation>
    <scope>NUCLEOTIDE SEQUENCE [LARGE SCALE GENOMIC DNA]</scope>
    <source>
        <strain evidence="1 2">SA2-6</strain>
    </source>
</reference>
<comment type="caution">
    <text evidence="1">The sequence shown here is derived from an EMBL/GenBank/DDBJ whole genome shotgun (WGS) entry which is preliminary data.</text>
</comment>
<protein>
    <submittedName>
        <fullName evidence="1">Uncharacterized protein</fullName>
    </submittedName>
</protein>
<dbReference type="EMBL" id="LAYY01000009">
    <property type="protein sequence ID" value="KKK38164.1"/>
    <property type="molecule type" value="Genomic_DNA"/>
</dbReference>
<dbReference type="Proteomes" id="UP000034166">
    <property type="component" value="Unassembled WGS sequence"/>
</dbReference>
<organism evidence="1 2">
    <name type="scientific">Mesobacillus campisalis</name>
    <dbReference type="NCBI Taxonomy" id="1408103"/>
    <lineage>
        <taxon>Bacteria</taxon>
        <taxon>Bacillati</taxon>
        <taxon>Bacillota</taxon>
        <taxon>Bacilli</taxon>
        <taxon>Bacillales</taxon>
        <taxon>Bacillaceae</taxon>
        <taxon>Mesobacillus</taxon>
    </lineage>
</organism>
<accession>A0A0M2SUA9</accession>
<evidence type="ECO:0000313" key="2">
    <source>
        <dbReference type="Proteomes" id="UP000034166"/>
    </source>
</evidence>